<proteinExistence type="predicted"/>
<dbReference type="AlphaFoldDB" id="A0A1R2CHK0"/>
<protein>
    <submittedName>
        <fullName evidence="1">Uncharacterized protein</fullName>
    </submittedName>
</protein>
<accession>A0A1R2CHK0</accession>
<name>A0A1R2CHK0_9CILI</name>
<dbReference type="Proteomes" id="UP000187209">
    <property type="component" value="Unassembled WGS sequence"/>
</dbReference>
<evidence type="ECO:0000313" key="1">
    <source>
        <dbReference type="EMBL" id="OMJ88426.1"/>
    </source>
</evidence>
<keyword evidence="2" id="KW-1185">Reference proteome</keyword>
<reference evidence="1 2" key="1">
    <citation type="submission" date="2016-11" db="EMBL/GenBank/DDBJ databases">
        <title>The macronuclear genome of Stentor coeruleus: a giant cell with tiny introns.</title>
        <authorList>
            <person name="Slabodnick M."/>
            <person name="Ruby J.G."/>
            <person name="Reiff S.B."/>
            <person name="Swart E.C."/>
            <person name="Gosai S."/>
            <person name="Prabakaran S."/>
            <person name="Witkowska E."/>
            <person name="Larue G.E."/>
            <person name="Fisher S."/>
            <person name="Freeman R.M."/>
            <person name="Gunawardena J."/>
            <person name="Chu W."/>
            <person name="Stover N.A."/>
            <person name="Gregory B.D."/>
            <person name="Nowacki M."/>
            <person name="Derisi J."/>
            <person name="Roy S.W."/>
            <person name="Marshall W.F."/>
            <person name="Sood P."/>
        </authorList>
    </citation>
    <scope>NUCLEOTIDE SEQUENCE [LARGE SCALE GENOMIC DNA]</scope>
    <source>
        <strain evidence="1">WM001</strain>
    </source>
</reference>
<comment type="caution">
    <text evidence="1">The sequence shown here is derived from an EMBL/GenBank/DDBJ whole genome shotgun (WGS) entry which is preliminary data.</text>
</comment>
<sequence length="185" mass="21252">MESKGFYKVLDHVYKTLRISNDKDFPQVSDQYTCKVKFSHKPFIDEFAAKASQLEKNRLFSLNKNLKSCCTLSLSKLQKAPIKKKPIINKNTTKSKSVRVIQNKFNKEEKKISLKCETLLKELKISLTGKTPKKIDLGVLAEDLPPPETKSSLTTNRNKKKRIVIKSFDFHATPTFVRDAFSKKK</sequence>
<gene>
    <name evidence="1" type="ORF">SteCoe_9648</name>
</gene>
<evidence type="ECO:0000313" key="2">
    <source>
        <dbReference type="Proteomes" id="UP000187209"/>
    </source>
</evidence>
<organism evidence="1 2">
    <name type="scientific">Stentor coeruleus</name>
    <dbReference type="NCBI Taxonomy" id="5963"/>
    <lineage>
        <taxon>Eukaryota</taxon>
        <taxon>Sar</taxon>
        <taxon>Alveolata</taxon>
        <taxon>Ciliophora</taxon>
        <taxon>Postciliodesmatophora</taxon>
        <taxon>Heterotrichea</taxon>
        <taxon>Heterotrichida</taxon>
        <taxon>Stentoridae</taxon>
        <taxon>Stentor</taxon>
    </lineage>
</organism>
<dbReference type="EMBL" id="MPUH01000151">
    <property type="protein sequence ID" value="OMJ88426.1"/>
    <property type="molecule type" value="Genomic_DNA"/>
</dbReference>